<name>A0A2T0X1Y9_9RHOB</name>
<gene>
    <name evidence="3" type="ORF">BCF33_1830</name>
</gene>
<dbReference type="Gene3D" id="1.10.8.760">
    <property type="entry name" value="Haem-binding uptake, Tiki superfamily, ChaN, domain 2"/>
    <property type="match status" value="1"/>
</dbReference>
<feature type="domain" description="Haem-binding uptake Tiki superfamily ChaN" evidence="2">
    <location>
        <begin position="25"/>
        <end position="212"/>
    </location>
</feature>
<protein>
    <submittedName>
        <fullName evidence="3">Putative iron-regulated protein</fullName>
    </submittedName>
</protein>
<feature type="signal peptide" evidence="1">
    <location>
        <begin position="1"/>
        <end position="16"/>
    </location>
</feature>
<dbReference type="AlphaFoldDB" id="A0A2T0X1Y9"/>
<evidence type="ECO:0000259" key="2">
    <source>
        <dbReference type="Pfam" id="PF04187"/>
    </source>
</evidence>
<dbReference type="Gene3D" id="3.40.50.11550">
    <property type="match status" value="1"/>
</dbReference>
<proteinExistence type="predicted"/>
<evidence type="ECO:0000313" key="4">
    <source>
        <dbReference type="Proteomes" id="UP000238801"/>
    </source>
</evidence>
<evidence type="ECO:0000313" key="3">
    <source>
        <dbReference type="EMBL" id="PRY92966.1"/>
    </source>
</evidence>
<keyword evidence="4" id="KW-1185">Reference proteome</keyword>
<dbReference type="Proteomes" id="UP000238801">
    <property type="component" value="Unassembled WGS sequence"/>
</dbReference>
<dbReference type="EMBL" id="PVTT01000002">
    <property type="protein sequence ID" value="PRY92966.1"/>
    <property type="molecule type" value="Genomic_DNA"/>
</dbReference>
<dbReference type="SUPFAM" id="SSF159501">
    <property type="entry name" value="EreA/ChaN-like"/>
    <property type="match status" value="1"/>
</dbReference>
<feature type="chain" id="PRO_5015405339" evidence="1">
    <location>
        <begin position="17"/>
        <end position="262"/>
    </location>
</feature>
<comment type="caution">
    <text evidence="3">The sequence shown here is derived from an EMBL/GenBank/DDBJ whole genome shotgun (WGS) entry which is preliminary data.</text>
</comment>
<sequence length="262" mass="27001">MTALAAAALLAAPALAERIGPAALDAAPEVDVLIVGEAHDNPAHHLNQARAAAHASAVVWEMLTPDMAAGWDPALLGDLAALDAALGWSGAGWPDVAGYAPILEAARAVPQRPGGVPPADVRRAAAEGAAPVFGEGARRFGLADPFAPARQAREVARQAAAHCGALPEDLLPGMVEVQRLRDAALARAAIDALDRHGPPVLVIAGNGHAEFGAVPEAILRADPEIVVRTVGQLEAEPEEAPPFDRWILTDAPGRDDPCEAFQ</sequence>
<dbReference type="Pfam" id="PF04187">
    <property type="entry name" value="Cofac_haem_bdg"/>
    <property type="match status" value="1"/>
</dbReference>
<organism evidence="3 4">
    <name type="scientific">Hasllibacter halocynthiae</name>
    <dbReference type="NCBI Taxonomy" id="595589"/>
    <lineage>
        <taxon>Bacteria</taxon>
        <taxon>Pseudomonadati</taxon>
        <taxon>Pseudomonadota</taxon>
        <taxon>Alphaproteobacteria</taxon>
        <taxon>Rhodobacterales</taxon>
        <taxon>Roseobacteraceae</taxon>
        <taxon>Hasllibacter</taxon>
    </lineage>
</organism>
<dbReference type="InterPro" id="IPR007314">
    <property type="entry name" value="Cofac_haem-bd_dom"/>
</dbReference>
<accession>A0A2T0X1Y9</accession>
<reference evidence="3 4" key="1">
    <citation type="submission" date="2018-03" db="EMBL/GenBank/DDBJ databases">
        <title>Genomic Encyclopedia of Archaeal and Bacterial Type Strains, Phase II (KMG-II): from individual species to whole genera.</title>
        <authorList>
            <person name="Goeker M."/>
        </authorList>
    </citation>
    <scope>NUCLEOTIDE SEQUENCE [LARGE SCALE GENOMIC DNA]</scope>
    <source>
        <strain evidence="3 4">DSM 29318</strain>
    </source>
</reference>
<keyword evidence="1" id="KW-0732">Signal</keyword>
<evidence type="ECO:0000256" key="1">
    <source>
        <dbReference type="SAM" id="SignalP"/>
    </source>
</evidence>